<dbReference type="RefSeq" id="XP_065670532.1">
    <property type="nucleotide sequence ID" value="XM_065814460.1"/>
</dbReference>
<name>A0ABM4D872_HYDVU</name>
<dbReference type="SMART" id="SM00233">
    <property type="entry name" value="PH"/>
    <property type="match status" value="1"/>
</dbReference>
<dbReference type="Pfam" id="PF00614">
    <property type="entry name" value="PLDc"/>
    <property type="match status" value="1"/>
</dbReference>
<dbReference type="PROSITE" id="PS50035">
    <property type="entry name" value="PLD"/>
    <property type="match status" value="2"/>
</dbReference>
<dbReference type="InterPro" id="IPR036871">
    <property type="entry name" value="PX_dom_sf"/>
</dbReference>
<dbReference type="Proteomes" id="UP001652625">
    <property type="component" value="Chromosome 12"/>
</dbReference>
<evidence type="ECO:0000256" key="7">
    <source>
        <dbReference type="ARBA" id="ARBA00023288"/>
    </source>
</evidence>
<dbReference type="PROSITE" id="PS50195">
    <property type="entry name" value="PX"/>
    <property type="match status" value="1"/>
</dbReference>
<dbReference type="InterPro" id="IPR025202">
    <property type="entry name" value="PLD-like_dom"/>
</dbReference>
<dbReference type="CDD" id="cd09138">
    <property type="entry name" value="PLDc_vPLD1_2_yPLD_like_1"/>
    <property type="match status" value="1"/>
</dbReference>
<keyword evidence="4 9" id="KW-0378">Hydrolase</keyword>
<gene>
    <name evidence="15" type="primary">LOC100213342</name>
</gene>
<dbReference type="SUPFAM" id="SSF56024">
    <property type="entry name" value="Phospholipase D/nuclease"/>
    <property type="match status" value="2"/>
</dbReference>
<evidence type="ECO:0000256" key="10">
    <source>
        <dbReference type="SAM" id="MobiDB-lite"/>
    </source>
</evidence>
<feature type="domain" description="PX" evidence="13">
    <location>
        <begin position="86"/>
        <end position="209"/>
    </location>
</feature>
<dbReference type="SUPFAM" id="SSF50729">
    <property type="entry name" value="PH domain-like"/>
    <property type="match status" value="1"/>
</dbReference>
<dbReference type="CDD" id="cd09141">
    <property type="entry name" value="PLDc_vPLD1_2_yPLD_like_2"/>
    <property type="match status" value="1"/>
</dbReference>
<protein>
    <recommendedName>
        <fullName evidence="9">Phospholipase</fullName>
        <ecNumber evidence="9">3.1.4.4</ecNumber>
    </recommendedName>
</protein>
<organism evidence="14 15">
    <name type="scientific">Hydra vulgaris</name>
    <name type="common">Hydra</name>
    <name type="synonym">Hydra attenuata</name>
    <dbReference type="NCBI Taxonomy" id="6087"/>
    <lineage>
        <taxon>Eukaryota</taxon>
        <taxon>Metazoa</taxon>
        <taxon>Cnidaria</taxon>
        <taxon>Hydrozoa</taxon>
        <taxon>Hydroidolina</taxon>
        <taxon>Anthoathecata</taxon>
        <taxon>Aplanulata</taxon>
        <taxon>Hydridae</taxon>
        <taxon>Hydra</taxon>
    </lineage>
</organism>
<sequence length="962" mass="110879">MEKPKDIDYQVSGKKNEVVDDEKPGVQKNLVIALSSSSLSSESSASDEDFNQNNQDEIDYADVNKSILTSNSQPGQSWNYFLPGVPVRIIINEFLFQPLSHRMNPNLYIIRVQHGEFKWLLRRRYNHFRALHTHLELSYAALLVQHPNLASRREKVPKFPLRPDILISSNKKEKRMKKLQRFLQKVVDDDKLRCDRHTLDFLEVCHLSFIKDIGMKSREGEVFKKAGGHTFTKSLIGRMKLNAIWNKRWMVVKDSFLTYIDKENHKIRDVMLFDKHFTVTCDKDRTGIAHGLLISNNSRNLLIKCVSSRQATEWMNEIVQKMGGVGSDWIRNHHNGSFAPLRRNSWGKWFIDGSDYFREVADAISKAKEEIYIADWWLSPELILKRPITHPEKWRLDMLLKERASKGVQIYILLYKEIEMTLPINSLYTKKTLLSLHENIKVLRHPDHISAGNATLFWAHHEKIVCVDQKICFLGGLDLCYGRWDDSFHRITDFGSATPSFKRKNDNIIRNSSDLNCFTESYNSMQQIAVTNFAGAKNFIGKDYSNPYVKDITEVDKPFTDSINRNLIPRMPWHDIGALFIGSPAQDVARHFIQRWNLTKHEKAKEDFSIPFLLPKSLISEKDPYRFSDLTNCDVQILRSCSLWSTGDRVEECSIYTAYLEHIKNAKYYIYIENQFFISSLPEDNVFNKIADALVERILYAYYNKEVFRVYILMPLLPCFPGEIGTSSATSMLYIESWNLKSCNKIINRLKTAGVHDPSPYISFYSLRSYANLAGKLVTVPVYIHSKLLIVDDSVAVIGSANINDRSMLGSRDSEIGVCIQDYKFVDGIMNGFKVKVGQFASSLRKKLFQEHLGLLNQPVGNVLDPISDHFYNKTWKQRAVNNSEIYEKVFKCFPSNKVESFAKLDEYKKNSMCEIDSEQAELLLKDILGFLVIKPLNFLCNQNLTPATGTNEALVPAKVFT</sequence>
<dbReference type="CDD" id="cd01254">
    <property type="entry name" value="PH_PLD"/>
    <property type="match status" value="1"/>
</dbReference>
<keyword evidence="14" id="KW-1185">Reference proteome</keyword>
<comment type="similarity">
    <text evidence="2 9">Belongs to the phospholipase D family.</text>
</comment>
<evidence type="ECO:0000256" key="9">
    <source>
        <dbReference type="PIRNR" id="PIRNR009376"/>
    </source>
</evidence>
<dbReference type="Pfam" id="PF00787">
    <property type="entry name" value="PX"/>
    <property type="match status" value="1"/>
</dbReference>
<evidence type="ECO:0000259" key="12">
    <source>
        <dbReference type="PROSITE" id="PS50035"/>
    </source>
</evidence>
<dbReference type="InterPro" id="IPR001849">
    <property type="entry name" value="PH_domain"/>
</dbReference>
<evidence type="ECO:0000256" key="3">
    <source>
        <dbReference type="ARBA" id="ARBA00022737"/>
    </source>
</evidence>
<dbReference type="InterPro" id="IPR015679">
    <property type="entry name" value="PLipase_D_fam"/>
</dbReference>
<accession>A0ABM4D872</accession>
<evidence type="ECO:0000259" key="11">
    <source>
        <dbReference type="PROSITE" id="PS50003"/>
    </source>
</evidence>
<dbReference type="InterPro" id="IPR011993">
    <property type="entry name" value="PH-like_dom_sf"/>
</dbReference>
<keyword evidence="7" id="KW-0449">Lipoprotein</keyword>
<evidence type="ECO:0000313" key="15">
    <source>
        <dbReference type="RefSeq" id="XP_065670532.1"/>
    </source>
</evidence>
<keyword evidence="3" id="KW-0677">Repeat</keyword>
<dbReference type="PANTHER" id="PTHR18896:SF76">
    <property type="entry name" value="PHOSPHOLIPASE"/>
    <property type="match status" value="1"/>
</dbReference>
<dbReference type="InterPro" id="IPR001683">
    <property type="entry name" value="PX_dom"/>
</dbReference>
<proteinExistence type="inferred from homology"/>
<comment type="catalytic activity">
    <reaction evidence="1 9">
        <text>a 1,2-diacyl-sn-glycero-3-phosphocholine + H2O = a 1,2-diacyl-sn-glycero-3-phosphate + choline + H(+)</text>
        <dbReference type="Rhea" id="RHEA:14445"/>
        <dbReference type="ChEBI" id="CHEBI:15354"/>
        <dbReference type="ChEBI" id="CHEBI:15377"/>
        <dbReference type="ChEBI" id="CHEBI:15378"/>
        <dbReference type="ChEBI" id="CHEBI:57643"/>
        <dbReference type="ChEBI" id="CHEBI:58608"/>
        <dbReference type="EC" id="3.1.4.4"/>
    </reaction>
</comment>
<feature type="domain" description="PH" evidence="11">
    <location>
        <begin position="215"/>
        <end position="323"/>
    </location>
</feature>
<dbReference type="SMART" id="SM00312">
    <property type="entry name" value="PX"/>
    <property type="match status" value="1"/>
</dbReference>
<dbReference type="EC" id="3.1.4.4" evidence="9"/>
<dbReference type="PANTHER" id="PTHR18896">
    <property type="entry name" value="PHOSPHOLIPASE D"/>
    <property type="match status" value="1"/>
</dbReference>
<evidence type="ECO:0000256" key="8">
    <source>
        <dbReference type="ARBA" id="ARBA00037868"/>
    </source>
</evidence>
<evidence type="ECO:0000256" key="4">
    <source>
        <dbReference type="ARBA" id="ARBA00022801"/>
    </source>
</evidence>
<evidence type="ECO:0000256" key="5">
    <source>
        <dbReference type="ARBA" id="ARBA00022963"/>
    </source>
</evidence>
<feature type="domain" description="PLD phosphodiesterase" evidence="12">
    <location>
        <begin position="456"/>
        <end position="483"/>
    </location>
</feature>
<feature type="domain" description="PLD phosphodiesterase" evidence="12">
    <location>
        <begin position="780"/>
        <end position="807"/>
    </location>
</feature>
<dbReference type="PROSITE" id="PS50003">
    <property type="entry name" value="PH_DOMAIN"/>
    <property type="match status" value="1"/>
</dbReference>
<dbReference type="Pfam" id="PF13091">
    <property type="entry name" value="PLDc_2"/>
    <property type="match status" value="1"/>
</dbReference>
<dbReference type="InterPro" id="IPR001736">
    <property type="entry name" value="PLipase_D/transphosphatidylase"/>
</dbReference>
<dbReference type="InterPro" id="IPR016555">
    <property type="entry name" value="PLipase_D_euk"/>
</dbReference>
<evidence type="ECO:0000259" key="13">
    <source>
        <dbReference type="PROSITE" id="PS50195"/>
    </source>
</evidence>
<keyword evidence="6" id="KW-0443">Lipid metabolism</keyword>
<keyword evidence="5 9" id="KW-0442">Lipid degradation</keyword>
<dbReference type="Gene3D" id="3.30.870.10">
    <property type="entry name" value="Endonuclease Chain A"/>
    <property type="match status" value="2"/>
</dbReference>
<evidence type="ECO:0000256" key="2">
    <source>
        <dbReference type="ARBA" id="ARBA00008664"/>
    </source>
</evidence>
<dbReference type="SUPFAM" id="SSF64268">
    <property type="entry name" value="PX domain"/>
    <property type="match status" value="1"/>
</dbReference>
<dbReference type="Gene3D" id="3.30.1520.10">
    <property type="entry name" value="Phox-like domain"/>
    <property type="match status" value="1"/>
</dbReference>
<dbReference type="SMART" id="SM00155">
    <property type="entry name" value="PLDc"/>
    <property type="match status" value="2"/>
</dbReference>
<dbReference type="Gene3D" id="2.30.29.30">
    <property type="entry name" value="Pleckstrin-homology domain (PH domain)/Phosphotyrosine-binding domain (PTB)"/>
    <property type="match status" value="1"/>
</dbReference>
<dbReference type="GeneID" id="100213342"/>
<evidence type="ECO:0000256" key="1">
    <source>
        <dbReference type="ARBA" id="ARBA00000798"/>
    </source>
</evidence>
<reference evidence="15" key="1">
    <citation type="submission" date="2025-08" db="UniProtKB">
        <authorList>
            <consortium name="RefSeq"/>
        </authorList>
    </citation>
    <scope>IDENTIFICATION</scope>
</reference>
<evidence type="ECO:0000313" key="14">
    <source>
        <dbReference type="Proteomes" id="UP001652625"/>
    </source>
</evidence>
<dbReference type="PIRSF" id="PIRSF009376">
    <property type="entry name" value="Phospholipase_D_euk"/>
    <property type="match status" value="1"/>
</dbReference>
<evidence type="ECO:0000256" key="6">
    <source>
        <dbReference type="ARBA" id="ARBA00023098"/>
    </source>
</evidence>
<feature type="region of interest" description="Disordered" evidence="10">
    <location>
        <begin position="1"/>
        <end position="22"/>
    </location>
</feature>
<comment type="subcellular location">
    <subcellularLocation>
        <location evidence="8">Endomembrane system</location>
        <topology evidence="8">Lipid-anchor</topology>
    </subcellularLocation>
</comment>